<feature type="region of interest" description="Disordered" evidence="1">
    <location>
        <begin position="1"/>
        <end position="46"/>
    </location>
</feature>
<proteinExistence type="predicted"/>
<sequence length="112" mass="12064">MASVMGSDGETEEDVSADLTSVLNEEKVRPKNPSSRRKEVVDAKERSSIGDLNNFLSNFNDQARIVESLSQKAKMAGTICLALAAAKKLNRSPASLRCKPATNVLITMSPVL</sequence>
<name>A0ABQ7C4V4_BRACR</name>
<evidence type="ECO:0000256" key="1">
    <source>
        <dbReference type="SAM" id="MobiDB-lite"/>
    </source>
</evidence>
<gene>
    <name evidence="2" type="ORF">DY000_02000590</name>
</gene>
<evidence type="ECO:0000313" key="2">
    <source>
        <dbReference type="EMBL" id="KAF3546567.1"/>
    </source>
</evidence>
<reference evidence="2 3" key="1">
    <citation type="journal article" date="2020" name="BMC Genomics">
        <title>Intraspecific diversification of the crop wild relative Brassica cretica Lam. using demographic model selection.</title>
        <authorList>
            <person name="Kioukis A."/>
            <person name="Michalopoulou V.A."/>
            <person name="Briers L."/>
            <person name="Pirintsos S."/>
            <person name="Studholme D.J."/>
            <person name="Pavlidis P."/>
            <person name="Sarris P.F."/>
        </authorList>
    </citation>
    <scope>NUCLEOTIDE SEQUENCE [LARGE SCALE GENOMIC DNA]</scope>
    <source>
        <strain evidence="3">cv. PFS-1207/04</strain>
    </source>
</reference>
<keyword evidence="3" id="KW-1185">Reference proteome</keyword>
<evidence type="ECO:0000313" key="3">
    <source>
        <dbReference type="Proteomes" id="UP000266723"/>
    </source>
</evidence>
<feature type="compositionally biased region" description="Basic and acidic residues" evidence="1">
    <location>
        <begin position="36"/>
        <end position="46"/>
    </location>
</feature>
<dbReference type="EMBL" id="QGKV02000832">
    <property type="protein sequence ID" value="KAF3546567.1"/>
    <property type="molecule type" value="Genomic_DNA"/>
</dbReference>
<organism evidence="2 3">
    <name type="scientific">Brassica cretica</name>
    <name type="common">Mustard</name>
    <dbReference type="NCBI Taxonomy" id="69181"/>
    <lineage>
        <taxon>Eukaryota</taxon>
        <taxon>Viridiplantae</taxon>
        <taxon>Streptophyta</taxon>
        <taxon>Embryophyta</taxon>
        <taxon>Tracheophyta</taxon>
        <taxon>Spermatophyta</taxon>
        <taxon>Magnoliopsida</taxon>
        <taxon>eudicotyledons</taxon>
        <taxon>Gunneridae</taxon>
        <taxon>Pentapetalae</taxon>
        <taxon>rosids</taxon>
        <taxon>malvids</taxon>
        <taxon>Brassicales</taxon>
        <taxon>Brassicaceae</taxon>
        <taxon>Brassiceae</taxon>
        <taxon>Brassica</taxon>
    </lineage>
</organism>
<comment type="caution">
    <text evidence="2">The sequence shown here is derived from an EMBL/GenBank/DDBJ whole genome shotgun (WGS) entry which is preliminary data.</text>
</comment>
<protein>
    <submittedName>
        <fullName evidence="2">Uncharacterized protein</fullName>
    </submittedName>
</protein>
<accession>A0ABQ7C4V4</accession>
<dbReference type="Proteomes" id="UP000266723">
    <property type="component" value="Unassembled WGS sequence"/>
</dbReference>